<protein>
    <submittedName>
        <fullName evidence="1">Uncharacterized protein</fullName>
    </submittedName>
</protein>
<gene>
    <name evidence="1" type="ORF">SDC9_194211</name>
</gene>
<proteinExistence type="predicted"/>
<sequence length="167" mass="18711">MGDVMSMCDQLMERGLPATDLVIGGEVANFIRENEKIQKLLDNRRYELGNIKPQEMYPGVAWMGQLNFSGYVLDVWIVRETYVNDAGATTLHFPTDAAMVTAPNCGRLMYGAVTQIEDDNEYHTFAGRRVPKHIVNKDKDTRKLRLAAKPLAVPSTLSPYIYAANVT</sequence>
<evidence type="ECO:0000313" key="1">
    <source>
        <dbReference type="EMBL" id="MPN46620.1"/>
    </source>
</evidence>
<dbReference type="AlphaFoldDB" id="A0A645I688"/>
<comment type="caution">
    <text evidence="1">The sequence shown here is derived from an EMBL/GenBank/DDBJ whole genome shotgun (WGS) entry which is preliminary data.</text>
</comment>
<name>A0A645I688_9ZZZZ</name>
<dbReference type="InterPro" id="IPR005564">
    <property type="entry name" value="Major_capsid_GpE"/>
</dbReference>
<dbReference type="Pfam" id="PF03864">
    <property type="entry name" value="Phage_cap_E"/>
    <property type="match status" value="1"/>
</dbReference>
<dbReference type="EMBL" id="VSSQ01107450">
    <property type="protein sequence ID" value="MPN46620.1"/>
    <property type="molecule type" value="Genomic_DNA"/>
</dbReference>
<reference evidence="1" key="1">
    <citation type="submission" date="2019-08" db="EMBL/GenBank/DDBJ databases">
        <authorList>
            <person name="Kucharzyk K."/>
            <person name="Murdoch R.W."/>
            <person name="Higgins S."/>
            <person name="Loffler F."/>
        </authorList>
    </citation>
    <scope>NUCLEOTIDE SEQUENCE</scope>
</reference>
<organism evidence="1">
    <name type="scientific">bioreactor metagenome</name>
    <dbReference type="NCBI Taxonomy" id="1076179"/>
    <lineage>
        <taxon>unclassified sequences</taxon>
        <taxon>metagenomes</taxon>
        <taxon>ecological metagenomes</taxon>
    </lineage>
</organism>
<accession>A0A645I688</accession>